<keyword evidence="2" id="KW-0808">Transferase</keyword>
<dbReference type="Proteomes" id="UP000256763">
    <property type="component" value="Unassembled WGS sequence"/>
</dbReference>
<dbReference type="Pfam" id="PF00117">
    <property type="entry name" value="GATase"/>
    <property type="match status" value="1"/>
</dbReference>
<evidence type="ECO:0000313" key="2">
    <source>
        <dbReference type="EMBL" id="RFA35370.1"/>
    </source>
</evidence>
<organism evidence="2 3">
    <name type="scientific">Alkalilimnicola ehrlichii</name>
    <dbReference type="NCBI Taxonomy" id="351052"/>
    <lineage>
        <taxon>Bacteria</taxon>
        <taxon>Pseudomonadati</taxon>
        <taxon>Pseudomonadota</taxon>
        <taxon>Gammaproteobacteria</taxon>
        <taxon>Chromatiales</taxon>
        <taxon>Ectothiorhodospiraceae</taxon>
        <taxon>Alkalilimnicola</taxon>
    </lineage>
</organism>
<gene>
    <name evidence="2" type="ORF">CAL65_12885</name>
</gene>
<dbReference type="GO" id="GO:0005829">
    <property type="term" value="C:cytosol"/>
    <property type="evidence" value="ECO:0007669"/>
    <property type="project" value="TreeGrafter"/>
</dbReference>
<feature type="domain" description="Glutamine amidotransferase" evidence="1">
    <location>
        <begin position="25"/>
        <end position="184"/>
    </location>
</feature>
<dbReference type="GO" id="GO:0016740">
    <property type="term" value="F:transferase activity"/>
    <property type="evidence" value="ECO:0007669"/>
    <property type="project" value="UniProtKB-KW"/>
</dbReference>
<dbReference type="OrthoDB" id="9813383at2"/>
<comment type="caution">
    <text evidence="2">The sequence shown here is derived from an EMBL/GenBank/DDBJ whole genome shotgun (WGS) entry which is preliminary data.</text>
</comment>
<dbReference type="SUPFAM" id="SSF52317">
    <property type="entry name" value="Class I glutamine amidotransferase-like"/>
    <property type="match status" value="1"/>
</dbReference>
<sequence>MEKTALAIRHLAFEGLGSFGPVLQRRGYRVEYREAGETDFAAIDPAAADLLVVLGGPIAAYDTDKYPLLRDEQALLAERLRRRLPTLGICLGAQIMAQALGARVYPGPEKEIGFGRLRYTPEGRQGVFAPLAEADVPVLHWHGDTFDLPEAASLLASTDVCPNQAFAIENYALALQFHPEATAAGFEHWLIGHCCEIGSAGLDPVQLRADGMRYLSALEEVGPQVLERWLDKVD</sequence>
<reference evidence="3" key="1">
    <citation type="submission" date="2017-05" db="EMBL/GenBank/DDBJ databases">
        <authorList>
            <person name="Sharma S."/>
            <person name="Sidhu C."/>
            <person name="Pinnaka A.K."/>
        </authorList>
    </citation>
    <scope>NUCLEOTIDE SEQUENCE [LARGE SCALE GENOMIC DNA]</scope>
    <source>
        <strain evidence="3">AK93</strain>
    </source>
</reference>
<keyword evidence="3" id="KW-1185">Reference proteome</keyword>
<proteinExistence type="predicted"/>
<dbReference type="CDD" id="cd01741">
    <property type="entry name" value="GATase1_1"/>
    <property type="match status" value="1"/>
</dbReference>
<dbReference type="EMBL" id="NFZW01000012">
    <property type="protein sequence ID" value="RFA35370.1"/>
    <property type="molecule type" value="Genomic_DNA"/>
</dbReference>
<evidence type="ECO:0000259" key="1">
    <source>
        <dbReference type="Pfam" id="PF00117"/>
    </source>
</evidence>
<dbReference type="InterPro" id="IPR044992">
    <property type="entry name" value="ChyE-like"/>
</dbReference>
<dbReference type="PROSITE" id="PS51273">
    <property type="entry name" value="GATASE_TYPE_1"/>
    <property type="match status" value="1"/>
</dbReference>
<keyword evidence="2" id="KW-0315">Glutamine amidotransferase</keyword>
<dbReference type="InterPro" id="IPR029062">
    <property type="entry name" value="Class_I_gatase-like"/>
</dbReference>
<dbReference type="AlphaFoldDB" id="A0A3E0WQX7"/>
<name>A0A3E0WQX7_9GAMM</name>
<protein>
    <submittedName>
        <fullName evidence="2">Glutamine amidotransferase</fullName>
    </submittedName>
</protein>
<dbReference type="PANTHER" id="PTHR42695:SF5">
    <property type="entry name" value="GLUTAMINE AMIDOTRANSFERASE YLR126C-RELATED"/>
    <property type="match status" value="1"/>
</dbReference>
<dbReference type="Gene3D" id="3.40.50.880">
    <property type="match status" value="1"/>
</dbReference>
<dbReference type="RefSeq" id="WP_116303091.1">
    <property type="nucleotide sequence ID" value="NZ_NFZV01000017.1"/>
</dbReference>
<evidence type="ECO:0000313" key="3">
    <source>
        <dbReference type="Proteomes" id="UP000256763"/>
    </source>
</evidence>
<dbReference type="InterPro" id="IPR017926">
    <property type="entry name" value="GATASE"/>
</dbReference>
<dbReference type="PANTHER" id="PTHR42695">
    <property type="entry name" value="GLUTAMINE AMIDOTRANSFERASE YLR126C-RELATED"/>
    <property type="match status" value="1"/>
</dbReference>
<accession>A0A3E0WQX7</accession>
<dbReference type="NCBIfam" id="NF005458">
    <property type="entry name" value="PRK07053.1"/>
    <property type="match status" value="1"/>
</dbReference>